<evidence type="ECO:0000256" key="11">
    <source>
        <dbReference type="ARBA" id="ARBA00023004"/>
    </source>
</evidence>
<dbReference type="Pfam" id="PF00067">
    <property type="entry name" value="p450"/>
    <property type="match status" value="1"/>
</dbReference>
<dbReference type="Ensembl" id="ENSXMAT00000027424.1">
    <property type="protein sequence ID" value="ENSXMAP00000020886.1"/>
    <property type="gene ID" value="ENSXMAG00000026665.1"/>
</dbReference>
<evidence type="ECO:0000256" key="2">
    <source>
        <dbReference type="ARBA" id="ARBA00004174"/>
    </source>
</evidence>
<dbReference type="GO" id="GO:0005789">
    <property type="term" value="C:endoplasmic reticulum membrane"/>
    <property type="evidence" value="ECO:0007669"/>
    <property type="project" value="UniProtKB-SubCell"/>
</dbReference>
<evidence type="ECO:0000256" key="4">
    <source>
        <dbReference type="ARBA" id="ARBA00010617"/>
    </source>
</evidence>
<comment type="subcellular location">
    <subcellularLocation>
        <location evidence="3">Endoplasmic reticulum membrane</location>
        <topology evidence="3">Peripheral membrane protein</topology>
    </subcellularLocation>
    <subcellularLocation>
        <location evidence="2">Microsome membrane</location>
        <topology evidence="2">Peripheral membrane protein</topology>
    </subcellularLocation>
</comment>
<keyword evidence="18" id="KW-1133">Transmembrane helix</keyword>
<dbReference type="InterPro" id="IPR036396">
    <property type="entry name" value="Cyt_P450_sf"/>
</dbReference>
<dbReference type="STRING" id="8083.ENSXMAP00000020886"/>
<comment type="similarity">
    <text evidence="4 17">Belongs to the cytochrome P450 family.</text>
</comment>
<dbReference type="GO" id="GO:0016712">
    <property type="term" value="F:oxidoreductase activity, acting on paired donors, with incorporation or reduction of molecular oxygen, reduced flavin or flavoprotein as one donor, and incorporation of one atom of oxygen"/>
    <property type="evidence" value="ECO:0007669"/>
    <property type="project" value="UniProtKB-EC"/>
</dbReference>
<evidence type="ECO:0000256" key="10">
    <source>
        <dbReference type="ARBA" id="ARBA00023002"/>
    </source>
</evidence>
<dbReference type="PANTHER" id="PTHR24302">
    <property type="entry name" value="CYTOCHROME P450 FAMILY 3"/>
    <property type="match status" value="1"/>
</dbReference>
<evidence type="ECO:0000256" key="5">
    <source>
        <dbReference type="ARBA" id="ARBA00012109"/>
    </source>
</evidence>
<feature type="transmembrane region" description="Helical" evidence="18">
    <location>
        <begin position="6"/>
        <end position="27"/>
    </location>
</feature>
<evidence type="ECO:0000256" key="14">
    <source>
        <dbReference type="ARBA" id="ARBA00047827"/>
    </source>
</evidence>
<dbReference type="PRINTS" id="PR00385">
    <property type="entry name" value="P450"/>
</dbReference>
<dbReference type="InterPro" id="IPR002401">
    <property type="entry name" value="Cyt_P450_E_grp-I"/>
</dbReference>
<evidence type="ECO:0000256" key="15">
    <source>
        <dbReference type="ARBA" id="ARBA00058600"/>
    </source>
</evidence>
<dbReference type="GO" id="GO:0005506">
    <property type="term" value="F:iron ion binding"/>
    <property type="evidence" value="ECO:0007669"/>
    <property type="project" value="InterPro"/>
</dbReference>
<dbReference type="InterPro" id="IPR001128">
    <property type="entry name" value="Cyt_P450"/>
</dbReference>
<evidence type="ECO:0000256" key="3">
    <source>
        <dbReference type="ARBA" id="ARBA00004406"/>
    </source>
</evidence>
<evidence type="ECO:0000313" key="19">
    <source>
        <dbReference type="Ensembl" id="ENSXMAP00000020886.1"/>
    </source>
</evidence>
<comment type="catalytic activity">
    <reaction evidence="14">
        <text>an organic molecule + reduced [NADPH--hemoprotein reductase] + O2 = an alcohol + oxidized [NADPH--hemoprotein reductase] + H2O + H(+)</text>
        <dbReference type="Rhea" id="RHEA:17149"/>
        <dbReference type="Rhea" id="RHEA-COMP:11964"/>
        <dbReference type="Rhea" id="RHEA-COMP:11965"/>
        <dbReference type="ChEBI" id="CHEBI:15377"/>
        <dbReference type="ChEBI" id="CHEBI:15378"/>
        <dbReference type="ChEBI" id="CHEBI:15379"/>
        <dbReference type="ChEBI" id="CHEBI:30879"/>
        <dbReference type="ChEBI" id="CHEBI:57618"/>
        <dbReference type="ChEBI" id="CHEBI:58210"/>
        <dbReference type="ChEBI" id="CHEBI:142491"/>
        <dbReference type="EC" id="1.14.14.1"/>
    </reaction>
</comment>
<feature type="binding site" description="axial binding residue" evidence="16">
    <location>
        <position position="443"/>
    </location>
    <ligand>
        <name>heme</name>
        <dbReference type="ChEBI" id="CHEBI:30413"/>
    </ligand>
    <ligandPart>
        <name>Fe</name>
        <dbReference type="ChEBI" id="CHEBI:18248"/>
    </ligandPart>
</feature>
<dbReference type="Ensembl" id="ENSXMAT00000037420.1">
    <property type="protein sequence ID" value="ENSXMAP00000027361.1"/>
    <property type="gene ID" value="ENSXMAG00000026665.1"/>
</dbReference>
<keyword evidence="11 16" id="KW-0408">Iron</keyword>
<evidence type="ECO:0000256" key="12">
    <source>
        <dbReference type="ARBA" id="ARBA00023033"/>
    </source>
</evidence>
<keyword evidence="7 16" id="KW-0479">Metal-binding</keyword>
<dbReference type="SUPFAM" id="SSF48264">
    <property type="entry name" value="Cytochrome P450"/>
    <property type="match status" value="1"/>
</dbReference>
<keyword evidence="6 16" id="KW-0349">Heme</keyword>
<dbReference type="Proteomes" id="UP000002852">
    <property type="component" value="Unassembled WGS sequence"/>
</dbReference>
<evidence type="ECO:0000256" key="1">
    <source>
        <dbReference type="ARBA" id="ARBA00001971"/>
    </source>
</evidence>
<keyword evidence="8" id="KW-0256">Endoplasmic reticulum</keyword>
<dbReference type="AlphaFoldDB" id="A0A3B5PTE3"/>
<evidence type="ECO:0000256" key="18">
    <source>
        <dbReference type="SAM" id="Phobius"/>
    </source>
</evidence>
<reference evidence="20" key="2">
    <citation type="journal article" date="2013" name="Nat. Genet.">
        <title>The genome of the platyfish, Xiphophorus maculatus, provides insights into evolutionary adaptation and several complex traits.</title>
        <authorList>
            <person name="Schartl M."/>
            <person name="Walter R.B."/>
            <person name="Shen Y."/>
            <person name="Garcia T."/>
            <person name="Catchen J."/>
            <person name="Amores A."/>
            <person name="Braasch I."/>
            <person name="Chalopin D."/>
            <person name="Volff J.N."/>
            <person name="Lesch K.P."/>
            <person name="Bisazza A."/>
            <person name="Minx P."/>
            <person name="Hillier L."/>
            <person name="Wilson R.K."/>
            <person name="Fuerstenberg S."/>
            <person name="Boore J."/>
            <person name="Searle S."/>
            <person name="Postlethwait J.H."/>
            <person name="Warren W.C."/>
        </authorList>
    </citation>
    <scope>NUCLEOTIDE SEQUENCE [LARGE SCALE GENOMIC DNA]</scope>
    <source>
        <strain evidence="20">JP 163 A</strain>
    </source>
</reference>
<dbReference type="GO" id="GO:0008395">
    <property type="term" value="F:steroid hydroxylase activity"/>
    <property type="evidence" value="ECO:0007669"/>
    <property type="project" value="TreeGrafter"/>
</dbReference>
<dbReference type="InterPro" id="IPR050705">
    <property type="entry name" value="Cytochrome_P450_3A"/>
</dbReference>
<evidence type="ECO:0000256" key="6">
    <source>
        <dbReference type="ARBA" id="ARBA00022617"/>
    </source>
</evidence>
<dbReference type="Gene3D" id="1.10.630.10">
    <property type="entry name" value="Cytochrome P450"/>
    <property type="match status" value="1"/>
</dbReference>
<dbReference type="PROSITE" id="PS00086">
    <property type="entry name" value="CYTOCHROME_P450"/>
    <property type="match status" value="1"/>
</dbReference>
<evidence type="ECO:0000256" key="13">
    <source>
        <dbReference type="ARBA" id="ARBA00023136"/>
    </source>
</evidence>
<dbReference type="FunFam" id="1.10.630.10:FF:000003">
    <property type="entry name" value="cytochrome P450 3A12-like isoform X2"/>
    <property type="match status" value="1"/>
</dbReference>
<reference evidence="19" key="3">
    <citation type="submission" date="2025-05" db="UniProtKB">
        <authorList>
            <consortium name="Ensembl"/>
        </authorList>
    </citation>
    <scope>IDENTIFICATION</scope>
    <source>
        <strain evidence="19">JP 163 A</strain>
    </source>
</reference>
<reference evidence="20" key="1">
    <citation type="submission" date="2012-01" db="EMBL/GenBank/DDBJ databases">
        <authorList>
            <person name="Walter R."/>
            <person name="Schartl M."/>
            <person name="Warren W."/>
        </authorList>
    </citation>
    <scope>NUCLEOTIDE SEQUENCE [LARGE SCALE GENOMIC DNA]</scope>
    <source>
        <strain evidence="20">JP 163 A</strain>
    </source>
</reference>
<keyword evidence="13 18" id="KW-0472">Membrane</keyword>
<dbReference type="InterPro" id="IPR017972">
    <property type="entry name" value="Cyt_P450_CS"/>
</dbReference>
<organism evidence="19 20">
    <name type="scientific">Xiphophorus maculatus</name>
    <name type="common">Southern platyfish</name>
    <name type="synonym">Platypoecilus maculatus</name>
    <dbReference type="NCBI Taxonomy" id="8083"/>
    <lineage>
        <taxon>Eukaryota</taxon>
        <taxon>Metazoa</taxon>
        <taxon>Chordata</taxon>
        <taxon>Craniata</taxon>
        <taxon>Vertebrata</taxon>
        <taxon>Euteleostomi</taxon>
        <taxon>Actinopterygii</taxon>
        <taxon>Neopterygii</taxon>
        <taxon>Teleostei</taxon>
        <taxon>Neoteleostei</taxon>
        <taxon>Acanthomorphata</taxon>
        <taxon>Ovalentaria</taxon>
        <taxon>Atherinomorphae</taxon>
        <taxon>Cyprinodontiformes</taxon>
        <taxon>Poeciliidae</taxon>
        <taxon>Poeciliinae</taxon>
        <taxon>Xiphophorus</taxon>
    </lineage>
</organism>
<dbReference type="PRINTS" id="PR00463">
    <property type="entry name" value="EP450I"/>
</dbReference>
<dbReference type="GO" id="GO:0020037">
    <property type="term" value="F:heme binding"/>
    <property type="evidence" value="ECO:0007669"/>
    <property type="project" value="InterPro"/>
</dbReference>
<keyword evidence="20" id="KW-1185">Reference proteome</keyword>
<dbReference type="EC" id="1.14.14.1" evidence="5"/>
<dbReference type="GeneTree" id="ENSGT00950000182958"/>
<accession>A0A3B5PTE3</accession>
<protein>
    <recommendedName>
        <fullName evidence="5">unspecific monooxygenase</fullName>
        <ecNumber evidence="5">1.14.14.1</ecNumber>
    </recommendedName>
</protein>
<evidence type="ECO:0000256" key="8">
    <source>
        <dbReference type="ARBA" id="ARBA00022824"/>
    </source>
</evidence>
<keyword evidence="9" id="KW-0492">Microsome</keyword>
<evidence type="ECO:0000256" key="16">
    <source>
        <dbReference type="PIRSR" id="PIRSR602401-1"/>
    </source>
</evidence>
<proteinExistence type="inferred from homology"/>
<sequence length="515" mass="58597">MDFLLFSATTWTLVALAVTLLLLYGIWPYRFFKKVGISGPRPLPFIGTLYGVRKGLQFDHDNRSKYGDVWGLFEGRTPVLMVADPEMIKAILVKECYTAFTNRRIFFEDSGPLYDAITAVKDERWKRIRSTISPCFTSGRLKQVFPLVARYADRLIVKLGKMNLDEPVLVKQLVSPYSLDVVTSASFSVETDSINNPDDPVKVHIEKIMKVNFLPLLLSSIFPLARYLLKLFKVEMLPSSSLDFFCNIVKKFKDQHNAEVSTRGDFLQVMLQSEIPESDIKSEHEQPSKGLTEHEILSQATIFIFAGFETTSTTLSFILYNLAIYPDIMQTLQKEIDDRLQNNASISYEDLNSLEYLDQVLWESQRIIPSAPRLERICKKTIEINGITIPEGTLIGIPVNLVHMDPRYWSSPELFKPERFSKENEKDLNPYAYMPFGLGPRNCVGMRYAILVMKMVIVRILQNYSVETCSDTMVRPTACSNSVVLLCRHVSVSFPSVSVFRSQFSLTGSSNQSSL</sequence>
<comment type="cofactor">
    <cofactor evidence="1 16">
        <name>heme</name>
        <dbReference type="ChEBI" id="CHEBI:30413"/>
    </cofactor>
</comment>
<keyword evidence="12 17" id="KW-0503">Monooxygenase</keyword>
<keyword evidence="10 17" id="KW-0560">Oxidoreductase</keyword>
<comment type="function">
    <text evidence="15">Putative steroid 6-beta-hydroxylase.</text>
</comment>
<evidence type="ECO:0000256" key="7">
    <source>
        <dbReference type="ARBA" id="ARBA00022723"/>
    </source>
</evidence>
<name>A0A3B5PTE3_XIPMA</name>
<dbReference type="PANTHER" id="PTHR24302:SF17">
    <property type="entry name" value="CYTOCHROME P450, FAMILY 3, SUBFAMILY C, POLYPEPTIDE 4-RELATED"/>
    <property type="match status" value="1"/>
</dbReference>
<evidence type="ECO:0000313" key="20">
    <source>
        <dbReference type="Proteomes" id="UP000002852"/>
    </source>
</evidence>
<evidence type="ECO:0000256" key="17">
    <source>
        <dbReference type="RuleBase" id="RU000461"/>
    </source>
</evidence>
<keyword evidence="18" id="KW-0812">Transmembrane</keyword>
<evidence type="ECO:0000256" key="9">
    <source>
        <dbReference type="ARBA" id="ARBA00022848"/>
    </source>
</evidence>